<evidence type="ECO:0000256" key="3">
    <source>
        <dbReference type="ARBA" id="ARBA00023180"/>
    </source>
</evidence>
<reference evidence="7" key="2">
    <citation type="submission" date="2020-10" db="UniProtKB">
        <authorList>
            <consortium name="WormBaseParasite"/>
        </authorList>
    </citation>
    <scope>IDENTIFICATION</scope>
</reference>
<name>A0A7E4VUB4_PANRE</name>
<organism evidence="6 7">
    <name type="scientific">Panagrellus redivivus</name>
    <name type="common">Microworm</name>
    <dbReference type="NCBI Taxonomy" id="6233"/>
    <lineage>
        <taxon>Eukaryota</taxon>
        <taxon>Metazoa</taxon>
        <taxon>Ecdysozoa</taxon>
        <taxon>Nematoda</taxon>
        <taxon>Chromadorea</taxon>
        <taxon>Rhabditida</taxon>
        <taxon>Tylenchina</taxon>
        <taxon>Panagrolaimomorpha</taxon>
        <taxon>Panagrolaimoidea</taxon>
        <taxon>Panagrolaimidae</taxon>
        <taxon>Panagrellus</taxon>
    </lineage>
</organism>
<comment type="similarity">
    <text evidence="1">Belongs to the leprecan family.</text>
</comment>
<dbReference type="Pfam" id="PF23557">
    <property type="entry name" value="TPR_leprecan"/>
    <property type="match status" value="1"/>
</dbReference>
<dbReference type="Proteomes" id="UP000492821">
    <property type="component" value="Unassembled WGS sequence"/>
</dbReference>
<keyword evidence="3" id="KW-0325">Glycoprotein</keyword>
<evidence type="ECO:0000313" key="7">
    <source>
        <dbReference type="WBParaSite" id="Pan_g3331.t1"/>
    </source>
</evidence>
<keyword evidence="6" id="KW-1185">Reference proteome</keyword>
<proteinExistence type="inferred from homology"/>
<evidence type="ECO:0000259" key="5">
    <source>
        <dbReference type="Pfam" id="PF23557"/>
    </source>
</evidence>
<evidence type="ECO:0000256" key="4">
    <source>
        <dbReference type="SAM" id="SignalP"/>
    </source>
</evidence>
<dbReference type="InterPro" id="IPR056585">
    <property type="entry name" value="Leprecan_dom"/>
</dbReference>
<evidence type="ECO:0000256" key="2">
    <source>
        <dbReference type="ARBA" id="ARBA00022729"/>
    </source>
</evidence>
<dbReference type="GO" id="GO:0005518">
    <property type="term" value="F:collagen binding"/>
    <property type="evidence" value="ECO:0007669"/>
    <property type="project" value="TreeGrafter"/>
</dbReference>
<dbReference type="InterPro" id="IPR011990">
    <property type="entry name" value="TPR-like_helical_dom_sf"/>
</dbReference>
<sequence length="499" mass="58480">MDLQLVFLLLLLHVTVPDFSAATPEQPQLTFQQLYKYGKNEYTAKNWNDCVGFMLRAIEDYTYYKEETLWCREMCDRQTNEVPADIVKLDSPKLIRTGMFYGTAQKALCLLRCRIDKFTEERPTMSNYDTYEEFQDRKPYHYLQFCYWKQNDLKNAVKAAFTYLVANPTDEDTVVNLQFYMTQPGYDASFLVDSLQMEYERHYMSAVEAYENQDWERCVERFDLALDAYFKEEHKCKMLCEDYLDWGTMQGDNPEMSIVITSIYTSVIRCQNNCITKLSKVNGHTIKNFLASFYEYLHVCQFNLQRGRDAAQSVANALLLDKDNVVMRRNRLFYASLYENQVEDLFQPSEKIAQHYKQDVIEKRFIAFVDSRFKYEDRRLPAEVAEDRHTFNVEVDIRDDFDYSRIMDNILTEKECTALKVASQLPAQANRYIDNLIDEVSTRINTLYGSTVVFQKLNCHQEMLKSGCDRGAFVIGIDSERCSAILADEYSGCALVYCV</sequence>
<keyword evidence="2 4" id="KW-0732">Signal</keyword>
<dbReference type="PANTHER" id="PTHR13986:SF8">
    <property type="entry name" value="PROLYL 3-HYDROXYLASE 1-LIKE PROTEIN"/>
    <property type="match status" value="1"/>
</dbReference>
<evidence type="ECO:0000313" key="6">
    <source>
        <dbReference type="Proteomes" id="UP000492821"/>
    </source>
</evidence>
<dbReference type="GO" id="GO:0030199">
    <property type="term" value="P:collagen fibril organization"/>
    <property type="evidence" value="ECO:0007669"/>
    <property type="project" value="TreeGrafter"/>
</dbReference>
<dbReference type="GO" id="GO:0005783">
    <property type="term" value="C:endoplasmic reticulum"/>
    <property type="evidence" value="ECO:0007669"/>
    <property type="project" value="TreeGrafter"/>
</dbReference>
<feature type="chain" id="PRO_5028882931" evidence="4">
    <location>
        <begin position="23"/>
        <end position="499"/>
    </location>
</feature>
<dbReference type="WBParaSite" id="Pan_g3331.t1">
    <property type="protein sequence ID" value="Pan_g3331.t1"/>
    <property type="gene ID" value="Pan_g3331"/>
</dbReference>
<reference evidence="6" key="1">
    <citation type="journal article" date="2013" name="Genetics">
        <title>The draft genome and transcriptome of Panagrellus redivivus are shaped by the harsh demands of a free-living lifestyle.</title>
        <authorList>
            <person name="Srinivasan J."/>
            <person name="Dillman A.R."/>
            <person name="Macchietto M.G."/>
            <person name="Heikkinen L."/>
            <person name="Lakso M."/>
            <person name="Fracchia K.M."/>
            <person name="Antoshechkin I."/>
            <person name="Mortazavi A."/>
            <person name="Wong G."/>
            <person name="Sternberg P.W."/>
        </authorList>
    </citation>
    <scope>NUCLEOTIDE SEQUENCE [LARGE SCALE GENOMIC DNA]</scope>
    <source>
        <strain evidence="6">MT8872</strain>
    </source>
</reference>
<protein>
    <submittedName>
        <fullName evidence="7">Procollagen-proline 3-dioxygenase</fullName>
    </submittedName>
</protein>
<dbReference type="Gene3D" id="1.25.40.10">
    <property type="entry name" value="Tetratricopeptide repeat domain"/>
    <property type="match status" value="2"/>
</dbReference>
<dbReference type="AlphaFoldDB" id="A0A7E4VUB4"/>
<dbReference type="InterPro" id="IPR052284">
    <property type="entry name" value="Collagen_mod_leprecan"/>
</dbReference>
<feature type="domain" description="Leprecan-like alpha-helical" evidence="5">
    <location>
        <begin position="31"/>
        <end position="336"/>
    </location>
</feature>
<evidence type="ECO:0000256" key="1">
    <source>
        <dbReference type="ARBA" id="ARBA00006487"/>
    </source>
</evidence>
<accession>A0A7E4VUB4</accession>
<feature type="signal peptide" evidence="4">
    <location>
        <begin position="1"/>
        <end position="22"/>
    </location>
</feature>
<dbReference type="PANTHER" id="PTHR13986">
    <property type="entry name" value="PROTEIN LYSINE HYDROXYLATION COMPLEX COMPONENT"/>
    <property type="match status" value="1"/>
</dbReference>